<dbReference type="RefSeq" id="WP_120795438.1">
    <property type="nucleotide sequence ID" value="NZ_RBXL01000001.1"/>
</dbReference>
<protein>
    <submittedName>
        <fullName evidence="1">Uncharacterized protein</fullName>
    </submittedName>
</protein>
<comment type="caution">
    <text evidence="1">The sequence shown here is derived from an EMBL/GenBank/DDBJ whole genome shotgun (WGS) entry which is preliminary data.</text>
</comment>
<proteinExistence type="predicted"/>
<reference evidence="1 2" key="1">
    <citation type="submission" date="2018-10" db="EMBL/GenBank/DDBJ databases">
        <title>Genomic Encyclopedia of Archaeal and Bacterial Type Strains, Phase II (KMG-II): from individual species to whole genera.</title>
        <authorList>
            <person name="Goeker M."/>
        </authorList>
    </citation>
    <scope>NUCLEOTIDE SEQUENCE [LARGE SCALE GENOMIC DNA]</scope>
    <source>
        <strain evidence="1 2">DSM 235</strain>
    </source>
</reference>
<accession>A0A495UZX0</accession>
<dbReference type="OrthoDB" id="5570017at2"/>
<evidence type="ECO:0000313" key="1">
    <source>
        <dbReference type="EMBL" id="RKT42751.1"/>
    </source>
</evidence>
<dbReference type="EMBL" id="RBXL01000001">
    <property type="protein sequence ID" value="RKT42751.1"/>
    <property type="molecule type" value="Genomic_DNA"/>
</dbReference>
<sequence>MQAIELETEIDENHEIRLKLPEAIRARKARVVVLYEEAESATVGDMPTQHDVTKSSREFGQFRSQIWMSDDFDAPLPDDFWLGGHP</sequence>
<evidence type="ECO:0000313" key="2">
    <source>
        <dbReference type="Proteomes" id="UP000274556"/>
    </source>
</evidence>
<gene>
    <name evidence="1" type="ORF">BDD21_0045</name>
</gene>
<dbReference type="Proteomes" id="UP000274556">
    <property type="component" value="Unassembled WGS sequence"/>
</dbReference>
<dbReference type="AlphaFoldDB" id="A0A495UZX0"/>
<organism evidence="1 2">
    <name type="scientific">Thiocapsa rosea</name>
    <dbReference type="NCBI Taxonomy" id="69360"/>
    <lineage>
        <taxon>Bacteria</taxon>
        <taxon>Pseudomonadati</taxon>
        <taxon>Pseudomonadota</taxon>
        <taxon>Gammaproteobacteria</taxon>
        <taxon>Chromatiales</taxon>
        <taxon>Chromatiaceae</taxon>
        <taxon>Thiocapsa</taxon>
    </lineage>
</organism>
<name>A0A495UZX0_9GAMM</name>
<keyword evidence="2" id="KW-1185">Reference proteome</keyword>